<sequence length="88" mass="9045">MPLPEDVCAELDRRLAPVEAEDGHRGPPAREDDDVRRAAATVAGDLAAGAAPPSVGIRAKSLAGPTRRRGVRSLDLFLGGLAGAPARP</sequence>
<dbReference type="Proteomes" id="UP000184428">
    <property type="component" value="Unassembled WGS sequence"/>
</dbReference>
<reference evidence="2 3" key="1">
    <citation type="submission" date="2016-12" db="EMBL/GenBank/DDBJ databases">
        <authorList>
            <person name="Song W.-J."/>
            <person name="Kurnit D.M."/>
        </authorList>
    </citation>
    <scope>NUCLEOTIDE SEQUENCE [LARGE SCALE GENOMIC DNA]</scope>
    <source>
        <strain evidence="2 3">DSM 43162</strain>
    </source>
</reference>
<dbReference type="AlphaFoldDB" id="A0A1M7UVJ5"/>
<proteinExistence type="predicted"/>
<gene>
    <name evidence="2" type="ORF">SAMN05660350_04040</name>
</gene>
<name>A0A1M7UVJ5_9ACTN</name>
<dbReference type="InterPro" id="IPR054255">
    <property type="entry name" value="DUF6986"/>
</dbReference>
<dbReference type="EMBL" id="FRDM01000032">
    <property type="protein sequence ID" value="SHN86947.1"/>
    <property type="molecule type" value="Genomic_DNA"/>
</dbReference>
<evidence type="ECO:0000256" key="1">
    <source>
        <dbReference type="SAM" id="MobiDB-lite"/>
    </source>
</evidence>
<evidence type="ECO:0000313" key="2">
    <source>
        <dbReference type="EMBL" id="SHN86947.1"/>
    </source>
</evidence>
<feature type="region of interest" description="Disordered" evidence="1">
    <location>
        <begin position="15"/>
        <end position="35"/>
    </location>
</feature>
<accession>A0A1M7UVJ5</accession>
<protein>
    <submittedName>
        <fullName evidence="2">Uncharacterized protein</fullName>
    </submittedName>
</protein>
<dbReference type="Pfam" id="PF22484">
    <property type="entry name" value="DUF6986"/>
    <property type="match status" value="1"/>
</dbReference>
<evidence type="ECO:0000313" key="3">
    <source>
        <dbReference type="Proteomes" id="UP000184428"/>
    </source>
</evidence>
<organism evidence="2 3">
    <name type="scientific">Geodermatophilus obscurus</name>
    <dbReference type="NCBI Taxonomy" id="1861"/>
    <lineage>
        <taxon>Bacteria</taxon>
        <taxon>Bacillati</taxon>
        <taxon>Actinomycetota</taxon>
        <taxon>Actinomycetes</taxon>
        <taxon>Geodermatophilales</taxon>
        <taxon>Geodermatophilaceae</taxon>
        <taxon>Geodermatophilus</taxon>
    </lineage>
</organism>